<evidence type="ECO:0000256" key="4">
    <source>
        <dbReference type="ARBA" id="ARBA00022692"/>
    </source>
</evidence>
<dbReference type="EMBL" id="CP015401">
    <property type="protein sequence ID" value="ANU58603.1"/>
    <property type="molecule type" value="Genomic_DNA"/>
</dbReference>
<protein>
    <submittedName>
        <fullName evidence="13">SusC/RagA family TonB-linked outer membrane protein</fullName>
    </submittedName>
</protein>
<dbReference type="InterPro" id="IPR023997">
    <property type="entry name" value="TonB-dep_OMP_SusC/RagA_CS"/>
</dbReference>
<keyword evidence="7 8" id="KW-0998">Cell outer membrane</keyword>
<feature type="domain" description="TonB-dependent receptor-like beta-barrel" evidence="11">
    <location>
        <begin position="448"/>
        <end position="811"/>
    </location>
</feature>
<evidence type="ECO:0000313" key="13">
    <source>
        <dbReference type="EMBL" id="ANU58603.1"/>
    </source>
</evidence>
<keyword evidence="2 8" id="KW-0813">Transport</keyword>
<dbReference type="Gene3D" id="2.170.130.10">
    <property type="entry name" value="TonB-dependent receptor, plug domain"/>
    <property type="match status" value="1"/>
</dbReference>
<dbReference type="InterPro" id="IPR039426">
    <property type="entry name" value="TonB-dep_rcpt-like"/>
</dbReference>
<dbReference type="InterPro" id="IPR008969">
    <property type="entry name" value="CarboxyPept-like_regulatory"/>
</dbReference>
<dbReference type="Pfam" id="PF00593">
    <property type="entry name" value="TonB_dep_Rec_b-barrel"/>
    <property type="match status" value="1"/>
</dbReference>
<dbReference type="InterPro" id="IPR037066">
    <property type="entry name" value="Plug_dom_sf"/>
</dbReference>
<dbReference type="KEGG" id="bcae:A4V03_14320"/>
<evidence type="ECO:0000313" key="14">
    <source>
        <dbReference type="Proteomes" id="UP000092631"/>
    </source>
</evidence>
<dbReference type="GeneID" id="82188320"/>
<organism evidence="13 14">
    <name type="scientific">Bacteroides caecimuris</name>
    <dbReference type="NCBI Taxonomy" id="1796613"/>
    <lineage>
        <taxon>Bacteria</taxon>
        <taxon>Pseudomonadati</taxon>
        <taxon>Bacteroidota</taxon>
        <taxon>Bacteroidia</taxon>
        <taxon>Bacteroidales</taxon>
        <taxon>Bacteroidaceae</taxon>
        <taxon>Bacteroides</taxon>
    </lineage>
</organism>
<accession>A0A1C7H1P9</accession>
<evidence type="ECO:0000256" key="2">
    <source>
        <dbReference type="ARBA" id="ARBA00022448"/>
    </source>
</evidence>
<evidence type="ECO:0000256" key="6">
    <source>
        <dbReference type="ARBA" id="ARBA00023136"/>
    </source>
</evidence>
<keyword evidence="5 9" id="KW-0798">TonB box</keyword>
<dbReference type="Gene3D" id="2.40.170.20">
    <property type="entry name" value="TonB-dependent receptor, beta-barrel domain"/>
    <property type="match status" value="1"/>
</dbReference>
<keyword evidence="4 8" id="KW-0812">Transmembrane</keyword>
<evidence type="ECO:0000259" key="11">
    <source>
        <dbReference type="Pfam" id="PF00593"/>
    </source>
</evidence>
<comment type="similarity">
    <text evidence="8 9">Belongs to the TonB-dependent receptor family.</text>
</comment>
<feature type="domain" description="TonB-dependent receptor plug" evidence="12">
    <location>
        <begin position="117"/>
        <end position="241"/>
    </location>
</feature>
<evidence type="ECO:0000256" key="7">
    <source>
        <dbReference type="ARBA" id="ARBA00023237"/>
    </source>
</evidence>
<dbReference type="GO" id="GO:0009279">
    <property type="term" value="C:cell outer membrane"/>
    <property type="evidence" value="ECO:0007669"/>
    <property type="project" value="UniProtKB-SubCell"/>
</dbReference>
<evidence type="ECO:0000259" key="12">
    <source>
        <dbReference type="Pfam" id="PF07715"/>
    </source>
</evidence>
<dbReference type="AlphaFoldDB" id="A0A1C7H1P9"/>
<keyword evidence="6 8" id="KW-0472">Membrane</keyword>
<feature type="chain" id="PRO_5008886815" evidence="10">
    <location>
        <begin position="22"/>
        <end position="1060"/>
    </location>
</feature>
<dbReference type="Pfam" id="PF07715">
    <property type="entry name" value="Plug"/>
    <property type="match status" value="1"/>
</dbReference>
<evidence type="ECO:0000256" key="1">
    <source>
        <dbReference type="ARBA" id="ARBA00004571"/>
    </source>
</evidence>
<reference evidence="14" key="1">
    <citation type="submission" date="2016-04" db="EMBL/GenBank/DDBJ databases">
        <title>Complete Genome Sequences of Twelve Strains of a Stable Defined Moderately Diverse Mouse Microbiota 2 (sDMDMm2).</title>
        <authorList>
            <person name="Uchimura Y."/>
            <person name="Wyss M."/>
            <person name="Brugiroux S."/>
            <person name="Limenitakis J.P."/>
            <person name="Stecher B."/>
            <person name="McCoy K.D."/>
            <person name="Macpherson A.J."/>
        </authorList>
    </citation>
    <scope>NUCLEOTIDE SEQUENCE [LARGE SCALE GENOMIC DNA]</scope>
    <source>
        <strain evidence="14">I48</strain>
    </source>
</reference>
<dbReference type="PROSITE" id="PS52016">
    <property type="entry name" value="TONB_DEPENDENT_REC_3"/>
    <property type="match status" value="1"/>
</dbReference>
<evidence type="ECO:0000256" key="5">
    <source>
        <dbReference type="ARBA" id="ARBA00023077"/>
    </source>
</evidence>
<dbReference type="SUPFAM" id="SSF56935">
    <property type="entry name" value="Porins"/>
    <property type="match status" value="1"/>
</dbReference>
<dbReference type="FunFam" id="2.60.40.1120:FF:000003">
    <property type="entry name" value="Outer membrane protein Omp121"/>
    <property type="match status" value="1"/>
</dbReference>
<evidence type="ECO:0000256" key="10">
    <source>
        <dbReference type="SAM" id="SignalP"/>
    </source>
</evidence>
<evidence type="ECO:0000256" key="8">
    <source>
        <dbReference type="PROSITE-ProRule" id="PRU01360"/>
    </source>
</evidence>
<dbReference type="NCBIfam" id="TIGR04057">
    <property type="entry name" value="SusC_RagA_signa"/>
    <property type="match status" value="1"/>
</dbReference>
<gene>
    <name evidence="13" type="ORF">A4V03_14320</name>
</gene>
<dbReference type="InterPro" id="IPR036942">
    <property type="entry name" value="Beta-barrel_TonB_sf"/>
</dbReference>
<evidence type="ECO:0000256" key="3">
    <source>
        <dbReference type="ARBA" id="ARBA00022452"/>
    </source>
</evidence>
<comment type="subcellular location">
    <subcellularLocation>
        <location evidence="1 8">Cell outer membrane</location>
        <topology evidence="1 8">Multi-pass membrane protein</topology>
    </subcellularLocation>
</comment>
<dbReference type="InterPro" id="IPR023996">
    <property type="entry name" value="TonB-dep_OMP_SusC/RagA"/>
</dbReference>
<dbReference type="NCBIfam" id="TIGR04056">
    <property type="entry name" value="OMP_RagA_SusC"/>
    <property type="match status" value="1"/>
</dbReference>
<proteinExistence type="inferred from homology"/>
<dbReference type="Pfam" id="PF13715">
    <property type="entry name" value="CarbopepD_reg_2"/>
    <property type="match status" value="1"/>
</dbReference>
<keyword evidence="14" id="KW-1185">Reference proteome</keyword>
<dbReference type="InterPro" id="IPR000531">
    <property type="entry name" value="Beta-barrel_TonB"/>
</dbReference>
<keyword evidence="10" id="KW-0732">Signal</keyword>
<keyword evidence="3 8" id="KW-1134">Transmembrane beta strand</keyword>
<feature type="signal peptide" evidence="10">
    <location>
        <begin position="1"/>
        <end position="21"/>
    </location>
</feature>
<name>A0A1C7H1P9_9BACE</name>
<evidence type="ECO:0000256" key="9">
    <source>
        <dbReference type="RuleBase" id="RU003357"/>
    </source>
</evidence>
<dbReference type="OrthoDB" id="9768177at2"/>
<dbReference type="InterPro" id="IPR012910">
    <property type="entry name" value="Plug_dom"/>
</dbReference>
<dbReference type="Gene3D" id="2.60.40.1120">
    <property type="entry name" value="Carboxypeptidase-like, regulatory domain"/>
    <property type="match status" value="1"/>
</dbReference>
<dbReference type="SUPFAM" id="SSF49464">
    <property type="entry name" value="Carboxypeptidase regulatory domain-like"/>
    <property type="match status" value="1"/>
</dbReference>
<dbReference type="RefSeq" id="WP_065539442.1">
    <property type="nucleotide sequence ID" value="NZ_CAPDLJ010000025.1"/>
</dbReference>
<sequence length="1060" mass="115982">MKRKLMLLLACLFVGIGLVTAQTQKVTGVVISEEDGQPVVGASVLVKGTTQGTITDVDGNFNLSNIPSSAKTLQISYIGMQTQEVAIKPQLKVILKADAQQLEEVMVTAVGIQRAERSLGYSVSKVDADEAIQKAEPDLIRSLDGKIPGVSINSPSGAAGSATRMTIRGNSSFLGNNQPLYIVDGVPYSNTEVASSNQATEAGGAYGSGISTLDPNDIESMNVLKGAAAAALYGSRAANGVVLITTKTGSKNKKKAGKGMEITLNASYTIEQIAGLPEYQNSFGTGNDFIPGGANGSWGAAFTDVTEVPLSIYANNVYGKAYPNLPQTVPYKAYKNNVKDLFDLGGIYDLSLNFNKYTETGNFTATLSKMDQDSYIPYADFSRYSISVGGNQTLANGVRIGGNVSFSRNEQNGPMFGNNQSNGIGASSFARALILGRNWDMSLPYETPDHKSLFFVGDQADNPIWSWKYNTINTQMDRTIANVNMGYDITKWLSVDYRVGINDYKMDRKEVLNLGSRALGGKGRILVSTYDTQEIESTLLLRFNIPVHKDFGLKATLGHNVNQFTANETLTKGMNIMSPGVYNINNTESQTSEEEYTRTRLWALFGDVTLDYKNYAFLNITGRNDFSSTLPKNHRSFFYPSIAGSFVFTDAFHINEDIIKFGKVRLSWAKVGNDAGAYYKNGTFTLGQPFNGQPILSLPSSMFDPDLKPEFTSEVEFGAELQFLKSRVNVDFTWYNRNSTNQIAPLSLPYSTGYGSYYTNFGKMNNHGIEIGLNVIPILNKDFKWDMYFTYTQNRSEVKELAEGVERVSLNTGFATPKAVLEVGKPYGMLVGQVFARDEEGNYLVDPNSGAYLIADEEGDLGDPAPDCKLSLNNTFTYKGFSLSFMFDAQIGGCVWTSYIPDLLGRGVTKDTEDRYGSRILPGYLADPSTKKPLLDGNGNKIPNNVQMKELDLWFSPGSGVSTFATNGVDEASVYEATTFRLRELSIGYQLPKSWLAKTFIGSATVSFVARNLWYFAPNVPKYSNYDPTASSYGGGNVQGIDYTSAPNTRRYGFNIKLTF</sequence>
<dbReference type="Proteomes" id="UP000092631">
    <property type="component" value="Chromosome"/>
</dbReference>